<dbReference type="EMBL" id="CM056743">
    <property type="protein sequence ID" value="KAJ8674437.1"/>
    <property type="molecule type" value="Genomic_DNA"/>
</dbReference>
<gene>
    <name evidence="1" type="ORF">QAD02_005699</name>
</gene>
<proteinExistence type="predicted"/>
<comment type="caution">
    <text evidence="1">The sequence shown here is derived from an EMBL/GenBank/DDBJ whole genome shotgun (WGS) entry which is preliminary data.</text>
</comment>
<organism evidence="1 2">
    <name type="scientific">Eretmocerus hayati</name>
    <dbReference type="NCBI Taxonomy" id="131215"/>
    <lineage>
        <taxon>Eukaryota</taxon>
        <taxon>Metazoa</taxon>
        <taxon>Ecdysozoa</taxon>
        <taxon>Arthropoda</taxon>
        <taxon>Hexapoda</taxon>
        <taxon>Insecta</taxon>
        <taxon>Pterygota</taxon>
        <taxon>Neoptera</taxon>
        <taxon>Endopterygota</taxon>
        <taxon>Hymenoptera</taxon>
        <taxon>Apocrita</taxon>
        <taxon>Proctotrupomorpha</taxon>
        <taxon>Chalcidoidea</taxon>
        <taxon>Aphelinidae</taxon>
        <taxon>Aphelininae</taxon>
        <taxon>Eretmocerus</taxon>
    </lineage>
</organism>
<sequence>MPMCVSLVCLRCKPLVTYLNTLSGHRGSIIIPSSYDDMSQHILDRLASRNHDEKLANNYAHDIAQWYDETIATIKPILSTMSRRLYICGLPNTSSGQSIELKAFTKFFVRKYADERGNRIQCASVTQSRECRKGQVDEICSISRSCGGKLNDCTPLDDLKLCESPKEPRYQYYHLSEGSVITGNYGKCHIQGLEVDRYATYVYRGMAAGWGYCHSCKCTCEEGEYLINIEPVYSNYIENMVVTGAKFVMRNNVLEIHVLQAKLLPNGQISNNHQEWLGPQKKTLLKISWDTARKFMLSTKTLPPGYAVTGLKLSYGQANGPKNQDPYIYLQIISSIYDFKSGRLPYKKADVVSAWTPPETELSVADFGSPRKVKVKQDVTLKNEVWVKLTTSNGEDAGYSTIPFFDGQEVTSKRPGPLSGAGLYYKGGKDYAGFIAIELHTYDTANFIAGVPNAQ</sequence>
<protein>
    <submittedName>
        <fullName evidence="1">Uncharacterized protein</fullName>
    </submittedName>
</protein>
<evidence type="ECO:0000313" key="1">
    <source>
        <dbReference type="EMBL" id="KAJ8674437.1"/>
    </source>
</evidence>
<dbReference type="Proteomes" id="UP001239111">
    <property type="component" value="Chromosome 3"/>
</dbReference>
<name>A0ACC2NTJ6_9HYME</name>
<evidence type="ECO:0000313" key="2">
    <source>
        <dbReference type="Proteomes" id="UP001239111"/>
    </source>
</evidence>
<reference evidence="1" key="1">
    <citation type="submission" date="2023-04" db="EMBL/GenBank/DDBJ databases">
        <title>A chromosome-level genome assembly of the parasitoid wasp Eretmocerus hayati.</title>
        <authorList>
            <person name="Zhong Y."/>
            <person name="Liu S."/>
            <person name="Liu Y."/>
        </authorList>
    </citation>
    <scope>NUCLEOTIDE SEQUENCE</scope>
    <source>
        <strain evidence="1">ZJU_SS_LIU_2023</strain>
    </source>
</reference>
<accession>A0ACC2NTJ6</accession>
<keyword evidence="2" id="KW-1185">Reference proteome</keyword>